<dbReference type="RefSeq" id="WP_267775468.1">
    <property type="nucleotide sequence ID" value="NZ_CP185339.1"/>
</dbReference>
<sequence length="217" mass="23512">MAKLIVKDLTGAQVGEIDVADAVFAVPVREHLLWEVVRYQRAARRAGTHSTQTRAEVSITGKKLHKQKGTGGARHGSRRANIFRGGGQVFGPKPRNYAFHVNKKVMASALRTALTVRASKGDLIVIRDLQLEAVKTKTIAQALTTLGAPKALLVDAGDNKNLRLSTRNLAAASFLDVRGLNVYDILRFPKLLISETSLRAVEARLSGTKSDAPKEVA</sequence>
<evidence type="ECO:0000256" key="5">
    <source>
        <dbReference type="HAMAP-Rule" id="MF_01328"/>
    </source>
</evidence>
<dbReference type="NCBIfam" id="TIGR03953">
    <property type="entry name" value="rplD_bact"/>
    <property type="match status" value="1"/>
</dbReference>
<comment type="subunit">
    <text evidence="5">Part of the 50S ribosomal subunit.</text>
</comment>
<keyword evidence="5" id="KW-0699">rRNA-binding</keyword>
<reference evidence="6" key="1">
    <citation type="submission" date="2022-11" db="EMBL/GenBank/DDBJ databases">
        <title>Minimal conservation of predation-associated metabolite biosynthetic gene clusters underscores biosynthetic potential of Myxococcota including descriptions for ten novel species: Archangium lansinium sp. nov., Myxococcus landrumus sp. nov., Nannocystis bai.</title>
        <authorList>
            <person name="Ahearne A."/>
            <person name="Stevens C."/>
            <person name="Phillips K."/>
        </authorList>
    </citation>
    <scope>NUCLEOTIDE SEQUENCE</scope>
    <source>
        <strain evidence="6">Na p29</strain>
    </source>
</reference>
<evidence type="ECO:0000313" key="6">
    <source>
        <dbReference type="EMBL" id="MCY1012136.1"/>
    </source>
</evidence>
<evidence type="ECO:0000256" key="4">
    <source>
        <dbReference type="ARBA" id="ARBA00035244"/>
    </source>
</evidence>
<evidence type="ECO:0000256" key="1">
    <source>
        <dbReference type="ARBA" id="ARBA00010528"/>
    </source>
</evidence>
<dbReference type="InterPro" id="IPR013005">
    <property type="entry name" value="Ribosomal_uL4-like"/>
</dbReference>
<dbReference type="Proteomes" id="UP001150924">
    <property type="component" value="Unassembled WGS sequence"/>
</dbReference>
<dbReference type="Gene3D" id="3.40.1370.10">
    <property type="match status" value="1"/>
</dbReference>
<keyword evidence="5" id="KW-0694">RNA-binding</keyword>
<dbReference type="PANTHER" id="PTHR10746:SF6">
    <property type="entry name" value="LARGE RIBOSOMAL SUBUNIT PROTEIN UL4M"/>
    <property type="match status" value="1"/>
</dbReference>
<dbReference type="HAMAP" id="MF_01328_B">
    <property type="entry name" value="Ribosomal_uL4_B"/>
    <property type="match status" value="1"/>
</dbReference>
<comment type="function">
    <text evidence="5">One of the primary rRNA binding proteins, this protein initially binds near the 5'-end of the 23S rRNA. It is important during the early stages of 50S assembly. It makes multiple contacts with different domains of the 23S rRNA in the assembled 50S subunit and ribosome.</text>
</comment>
<dbReference type="PANTHER" id="PTHR10746">
    <property type="entry name" value="50S RIBOSOMAL PROTEIN L4"/>
    <property type="match status" value="1"/>
</dbReference>
<dbReference type="Pfam" id="PF00573">
    <property type="entry name" value="Ribosomal_L4"/>
    <property type="match status" value="1"/>
</dbReference>
<gene>
    <name evidence="5 6" type="primary">rplD</name>
    <name evidence="6" type="ORF">OV079_42665</name>
</gene>
<dbReference type="GO" id="GO:0005840">
    <property type="term" value="C:ribosome"/>
    <property type="evidence" value="ECO:0007669"/>
    <property type="project" value="UniProtKB-KW"/>
</dbReference>
<protein>
    <recommendedName>
        <fullName evidence="4 5">Large ribosomal subunit protein uL4</fullName>
    </recommendedName>
</protein>
<keyword evidence="7" id="KW-1185">Reference proteome</keyword>
<comment type="function">
    <text evidence="5">Forms part of the polypeptide exit tunnel.</text>
</comment>
<dbReference type="InterPro" id="IPR023574">
    <property type="entry name" value="Ribosomal_uL4_dom_sf"/>
</dbReference>
<comment type="caution">
    <text evidence="6">The sequence shown here is derived from an EMBL/GenBank/DDBJ whole genome shotgun (WGS) entry which is preliminary data.</text>
</comment>
<dbReference type="InterPro" id="IPR002136">
    <property type="entry name" value="Ribosomal_uL4"/>
</dbReference>
<name>A0A9X3EY16_9BACT</name>
<comment type="similarity">
    <text evidence="1 5">Belongs to the universal ribosomal protein uL4 family.</text>
</comment>
<dbReference type="SUPFAM" id="SSF52166">
    <property type="entry name" value="Ribosomal protein L4"/>
    <property type="match status" value="1"/>
</dbReference>
<accession>A0A9X3EY16</accession>
<dbReference type="GO" id="GO:0003735">
    <property type="term" value="F:structural constituent of ribosome"/>
    <property type="evidence" value="ECO:0007669"/>
    <property type="project" value="InterPro"/>
</dbReference>
<proteinExistence type="inferred from homology"/>
<keyword evidence="3 5" id="KW-0687">Ribonucleoprotein</keyword>
<evidence type="ECO:0000256" key="3">
    <source>
        <dbReference type="ARBA" id="ARBA00023274"/>
    </source>
</evidence>
<dbReference type="AlphaFoldDB" id="A0A9X3EY16"/>
<keyword evidence="2 5" id="KW-0689">Ribosomal protein</keyword>
<evidence type="ECO:0000256" key="2">
    <source>
        <dbReference type="ARBA" id="ARBA00022980"/>
    </source>
</evidence>
<dbReference type="GO" id="GO:1990904">
    <property type="term" value="C:ribonucleoprotein complex"/>
    <property type="evidence" value="ECO:0007669"/>
    <property type="project" value="UniProtKB-KW"/>
</dbReference>
<organism evidence="6 7">
    <name type="scientific">Nannocystis pusilla</name>
    <dbReference type="NCBI Taxonomy" id="889268"/>
    <lineage>
        <taxon>Bacteria</taxon>
        <taxon>Pseudomonadati</taxon>
        <taxon>Myxococcota</taxon>
        <taxon>Polyangia</taxon>
        <taxon>Nannocystales</taxon>
        <taxon>Nannocystaceae</taxon>
        <taxon>Nannocystis</taxon>
    </lineage>
</organism>
<dbReference type="EMBL" id="JAPNKE010000002">
    <property type="protein sequence ID" value="MCY1012136.1"/>
    <property type="molecule type" value="Genomic_DNA"/>
</dbReference>
<dbReference type="GO" id="GO:0006412">
    <property type="term" value="P:translation"/>
    <property type="evidence" value="ECO:0007669"/>
    <property type="project" value="UniProtKB-UniRule"/>
</dbReference>
<evidence type="ECO:0000313" key="7">
    <source>
        <dbReference type="Proteomes" id="UP001150924"/>
    </source>
</evidence>
<dbReference type="GO" id="GO:0019843">
    <property type="term" value="F:rRNA binding"/>
    <property type="evidence" value="ECO:0007669"/>
    <property type="project" value="UniProtKB-UniRule"/>
</dbReference>